<accession>A0ABX0FHF8</accession>
<dbReference type="RefSeq" id="WP_166100497.1">
    <property type="nucleotide sequence ID" value="NZ_JAADJT010000002.1"/>
</dbReference>
<organism evidence="1 2">
    <name type="scientific">Duganella aceris</name>
    <dbReference type="NCBI Taxonomy" id="2703883"/>
    <lineage>
        <taxon>Bacteria</taxon>
        <taxon>Pseudomonadati</taxon>
        <taxon>Pseudomonadota</taxon>
        <taxon>Betaproteobacteria</taxon>
        <taxon>Burkholderiales</taxon>
        <taxon>Oxalobacteraceae</taxon>
        <taxon>Telluria group</taxon>
        <taxon>Duganella</taxon>
    </lineage>
</organism>
<protein>
    <submittedName>
        <fullName evidence="1">Uncharacterized protein</fullName>
    </submittedName>
</protein>
<comment type="caution">
    <text evidence="1">The sequence shown here is derived from an EMBL/GenBank/DDBJ whole genome shotgun (WGS) entry which is preliminary data.</text>
</comment>
<name>A0ABX0FHF8_9BURK</name>
<dbReference type="Proteomes" id="UP000666369">
    <property type="component" value="Unassembled WGS sequence"/>
</dbReference>
<gene>
    <name evidence="1" type="ORF">GW587_06690</name>
</gene>
<proteinExistence type="predicted"/>
<dbReference type="EMBL" id="JAADJT010000002">
    <property type="protein sequence ID" value="NGZ83944.1"/>
    <property type="molecule type" value="Genomic_DNA"/>
</dbReference>
<sequence>MKNEKLTQDEYNALDEVKRGPTKGERVSACVGRNTKRLAALKLFSVARDGRVSLTDKGEQTLFLRRCIMGLRAVAADPASALDADVAMFLGKKSHIVPRAEGGFDISDKGRESLTDIENQGI</sequence>
<evidence type="ECO:0000313" key="2">
    <source>
        <dbReference type="Proteomes" id="UP000666369"/>
    </source>
</evidence>
<keyword evidence="2" id="KW-1185">Reference proteome</keyword>
<reference evidence="2" key="1">
    <citation type="submission" date="2023-07" db="EMBL/GenBank/DDBJ databases">
        <title>Duganella aceri sp. nov., isolated from tree sap.</title>
        <authorList>
            <person name="Kim I.S."/>
        </authorList>
    </citation>
    <scope>NUCLEOTIDE SEQUENCE [LARGE SCALE GENOMIC DNA]</scope>
    <source>
        <strain evidence="2">SAP-35</strain>
    </source>
</reference>
<evidence type="ECO:0000313" key="1">
    <source>
        <dbReference type="EMBL" id="NGZ83944.1"/>
    </source>
</evidence>